<reference evidence="2 3" key="1">
    <citation type="journal article" date="2024" name="Commun. Biol.">
        <title>Comparative genomic analysis of thermophilic fungi reveals convergent evolutionary adaptations and gene losses.</title>
        <authorList>
            <person name="Steindorff A.S."/>
            <person name="Aguilar-Pontes M.V."/>
            <person name="Robinson A.J."/>
            <person name="Andreopoulos B."/>
            <person name="LaButti K."/>
            <person name="Kuo A."/>
            <person name="Mondo S."/>
            <person name="Riley R."/>
            <person name="Otillar R."/>
            <person name="Haridas S."/>
            <person name="Lipzen A."/>
            <person name="Grimwood J."/>
            <person name="Schmutz J."/>
            <person name="Clum A."/>
            <person name="Reid I.D."/>
            <person name="Moisan M.C."/>
            <person name="Butler G."/>
            <person name="Nguyen T.T.M."/>
            <person name="Dewar K."/>
            <person name="Conant G."/>
            <person name="Drula E."/>
            <person name="Henrissat B."/>
            <person name="Hansel C."/>
            <person name="Singer S."/>
            <person name="Hutchinson M.I."/>
            <person name="de Vries R.P."/>
            <person name="Natvig D.O."/>
            <person name="Powell A.J."/>
            <person name="Tsang A."/>
            <person name="Grigoriev I.V."/>
        </authorList>
    </citation>
    <scope>NUCLEOTIDE SEQUENCE [LARGE SCALE GENOMIC DNA]</scope>
    <source>
        <strain evidence="2 3">ATCC 24622</strain>
    </source>
</reference>
<dbReference type="EMBL" id="JAZHXJ010002800">
    <property type="protein sequence ID" value="KAL1836636.1"/>
    <property type="molecule type" value="Genomic_DNA"/>
</dbReference>
<name>A0ABR3V5A0_9PEZI</name>
<evidence type="ECO:0000256" key="1">
    <source>
        <dbReference type="SAM" id="MobiDB-lite"/>
    </source>
</evidence>
<proteinExistence type="predicted"/>
<sequence length="144" mass="15512">MMLLPLYGNRTYHQDYQAGLPSRQLSRAFCAIANAPSKVLFPPMNPAAWTNTHPGIPEILSSSSSRNPLHASGSGRRLSNESLDTGTHCTRHLASGVGFSGAYRWSFHGTACPRRTRMRGSVFSPSSRKAASTMARAGSHAPAK</sequence>
<protein>
    <submittedName>
        <fullName evidence="2">Uncharacterized protein</fullName>
    </submittedName>
</protein>
<feature type="region of interest" description="Disordered" evidence="1">
    <location>
        <begin position="117"/>
        <end position="144"/>
    </location>
</feature>
<gene>
    <name evidence="2" type="ORF">VTK73DRAFT_5001</name>
</gene>
<dbReference type="Proteomes" id="UP001586593">
    <property type="component" value="Unassembled WGS sequence"/>
</dbReference>
<keyword evidence="3" id="KW-1185">Reference proteome</keyword>
<comment type="caution">
    <text evidence="2">The sequence shown here is derived from an EMBL/GenBank/DDBJ whole genome shotgun (WGS) entry which is preliminary data.</text>
</comment>
<accession>A0ABR3V5A0</accession>
<feature type="region of interest" description="Disordered" evidence="1">
    <location>
        <begin position="59"/>
        <end position="84"/>
    </location>
</feature>
<organism evidence="2 3">
    <name type="scientific">Phialemonium thermophilum</name>
    <dbReference type="NCBI Taxonomy" id="223376"/>
    <lineage>
        <taxon>Eukaryota</taxon>
        <taxon>Fungi</taxon>
        <taxon>Dikarya</taxon>
        <taxon>Ascomycota</taxon>
        <taxon>Pezizomycotina</taxon>
        <taxon>Sordariomycetes</taxon>
        <taxon>Sordariomycetidae</taxon>
        <taxon>Cephalothecales</taxon>
        <taxon>Cephalothecaceae</taxon>
        <taxon>Phialemonium</taxon>
    </lineage>
</organism>
<evidence type="ECO:0000313" key="2">
    <source>
        <dbReference type="EMBL" id="KAL1836636.1"/>
    </source>
</evidence>
<evidence type="ECO:0000313" key="3">
    <source>
        <dbReference type="Proteomes" id="UP001586593"/>
    </source>
</evidence>